<dbReference type="AlphaFoldDB" id="A0A255EDZ1"/>
<evidence type="ECO:0008006" key="4">
    <source>
        <dbReference type="Google" id="ProtNLM"/>
    </source>
</evidence>
<reference evidence="2 3" key="1">
    <citation type="submission" date="2017-07" db="EMBL/GenBank/DDBJ databases">
        <title>Draft whole genome sequences of clinical Proprionibacteriaceae strains.</title>
        <authorList>
            <person name="Bernier A.-M."/>
            <person name="Bernard K."/>
            <person name="Domingo M.-C."/>
        </authorList>
    </citation>
    <scope>NUCLEOTIDE SEQUENCE [LARGE SCALE GENOMIC DNA]</scope>
    <source>
        <strain evidence="2 3">NML 150081</strain>
    </source>
</reference>
<dbReference type="RefSeq" id="WP_094454653.1">
    <property type="nucleotide sequence ID" value="NZ_NMVJ01000008.1"/>
</dbReference>
<proteinExistence type="predicted"/>
<feature type="compositionally biased region" description="Basic and acidic residues" evidence="1">
    <location>
        <begin position="42"/>
        <end position="59"/>
    </location>
</feature>
<sequence>MDKKQGWYYCLEHQRVEPWEGCKAAARLGPYATQQEAQEAIETSRERNEAFDNDPRFNDPDEDEEEDS</sequence>
<gene>
    <name evidence="2" type="ORF">CGZ91_09520</name>
</gene>
<dbReference type="EMBL" id="NMVJ01000008">
    <property type="protein sequence ID" value="OYN89749.1"/>
    <property type="molecule type" value="Genomic_DNA"/>
</dbReference>
<evidence type="ECO:0000313" key="2">
    <source>
        <dbReference type="EMBL" id="OYN89749.1"/>
    </source>
</evidence>
<dbReference type="OrthoDB" id="3268477at2"/>
<feature type="region of interest" description="Disordered" evidence="1">
    <location>
        <begin position="32"/>
        <end position="68"/>
    </location>
</feature>
<evidence type="ECO:0000256" key="1">
    <source>
        <dbReference type="SAM" id="MobiDB-lite"/>
    </source>
</evidence>
<accession>A0A255EDZ1</accession>
<evidence type="ECO:0000313" key="3">
    <source>
        <dbReference type="Proteomes" id="UP000216300"/>
    </source>
</evidence>
<keyword evidence="3" id="KW-1185">Reference proteome</keyword>
<dbReference type="Proteomes" id="UP000216300">
    <property type="component" value="Unassembled WGS sequence"/>
</dbReference>
<organism evidence="2 3">
    <name type="scientific">Parenemella sanctibonifatiensis</name>
    <dbReference type="NCBI Taxonomy" id="2016505"/>
    <lineage>
        <taxon>Bacteria</taxon>
        <taxon>Bacillati</taxon>
        <taxon>Actinomycetota</taxon>
        <taxon>Actinomycetes</taxon>
        <taxon>Propionibacteriales</taxon>
        <taxon>Propionibacteriaceae</taxon>
        <taxon>Parenemella</taxon>
    </lineage>
</organism>
<protein>
    <recommendedName>
        <fullName evidence="4">SPOR domain-containing protein</fullName>
    </recommendedName>
</protein>
<comment type="caution">
    <text evidence="2">The sequence shown here is derived from an EMBL/GenBank/DDBJ whole genome shotgun (WGS) entry which is preliminary data.</text>
</comment>
<name>A0A255EDZ1_9ACTN</name>